<proteinExistence type="predicted"/>
<gene>
    <name evidence="1" type="ORF">LCGC14_1442720</name>
</gene>
<comment type="caution">
    <text evidence="1">The sequence shown here is derived from an EMBL/GenBank/DDBJ whole genome shotgun (WGS) entry which is preliminary data.</text>
</comment>
<feature type="non-terminal residue" evidence="1">
    <location>
        <position position="1"/>
    </location>
</feature>
<organism evidence="1">
    <name type="scientific">marine sediment metagenome</name>
    <dbReference type="NCBI Taxonomy" id="412755"/>
    <lineage>
        <taxon>unclassified sequences</taxon>
        <taxon>metagenomes</taxon>
        <taxon>ecological metagenomes</taxon>
    </lineage>
</organism>
<name>A0A0F9MM26_9ZZZZ</name>
<dbReference type="EMBL" id="LAZR01009853">
    <property type="protein sequence ID" value="KKM70232.1"/>
    <property type="molecule type" value="Genomic_DNA"/>
</dbReference>
<evidence type="ECO:0000313" key="1">
    <source>
        <dbReference type="EMBL" id="KKM70232.1"/>
    </source>
</evidence>
<sequence length="95" mass="10079">TTLGTFDSYSGVPIVTTQLALSPGTTGDVFLMLGDLRLASYLGVSEELTFATSSERYFDANQTAIRGIMCADIKVYDIGTTTARDTGSIVALRST</sequence>
<accession>A0A0F9MM26</accession>
<reference evidence="1" key="1">
    <citation type="journal article" date="2015" name="Nature">
        <title>Complex archaea that bridge the gap between prokaryotes and eukaryotes.</title>
        <authorList>
            <person name="Spang A."/>
            <person name="Saw J.H."/>
            <person name="Jorgensen S.L."/>
            <person name="Zaremba-Niedzwiedzka K."/>
            <person name="Martijn J."/>
            <person name="Lind A.E."/>
            <person name="van Eijk R."/>
            <person name="Schleper C."/>
            <person name="Guy L."/>
            <person name="Ettema T.J."/>
        </authorList>
    </citation>
    <scope>NUCLEOTIDE SEQUENCE</scope>
</reference>
<dbReference type="SUPFAM" id="SSF56563">
    <property type="entry name" value="Major capsid protein gp5"/>
    <property type="match status" value="1"/>
</dbReference>
<dbReference type="AlphaFoldDB" id="A0A0F9MM26"/>
<protein>
    <submittedName>
        <fullName evidence="1">Uncharacterized protein</fullName>
    </submittedName>
</protein>